<evidence type="ECO:0000256" key="1">
    <source>
        <dbReference type="ARBA" id="ARBA00004141"/>
    </source>
</evidence>
<keyword evidence="6 8" id="KW-0472">Membrane</keyword>
<evidence type="ECO:0000256" key="4">
    <source>
        <dbReference type="ARBA" id="ARBA00022692"/>
    </source>
</evidence>
<comment type="subcellular location">
    <subcellularLocation>
        <location evidence="1">Membrane</location>
        <topology evidence="1">Multi-pass membrane protein</topology>
    </subcellularLocation>
</comment>
<evidence type="ECO:0000256" key="3">
    <source>
        <dbReference type="ARBA" id="ARBA00022679"/>
    </source>
</evidence>
<feature type="transmembrane region" description="Helical" evidence="8">
    <location>
        <begin position="231"/>
        <end position="248"/>
    </location>
</feature>
<feature type="transmembrane region" description="Helical" evidence="8">
    <location>
        <begin position="127"/>
        <end position="146"/>
    </location>
</feature>
<comment type="similarity">
    <text evidence="2">Belongs to the UbiA prenyltransferase family.</text>
</comment>
<feature type="region of interest" description="Disordered" evidence="7">
    <location>
        <begin position="90"/>
        <end position="109"/>
    </location>
</feature>
<keyword evidence="3" id="KW-0808">Transferase</keyword>
<feature type="transmembrane region" description="Helical" evidence="8">
    <location>
        <begin position="255"/>
        <end position="277"/>
    </location>
</feature>
<dbReference type="GO" id="GO:0016765">
    <property type="term" value="F:transferase activity, transferring alkyl or aryl (other than methyl) groups"/>
    <property type="evidence" value="ECO:0007669"/>
    <property type="project" value="InterPro"/>
</dbReference>
<evidence type="ECO:0000313" key="10">
    <source>
        <dbReference type="Proteomes" id="UP000291116"/>
    </source>
</evidence>
<dbReference type="GO" id="GO:0016020">
    <property type="term" value="C:membrane"/>
    <property type="evidence" value="ECO:0007669"/>
    <property type="project" value="UniProtKB-SubCell"/>
</dbReference>
<keyword evidence="10" id="KW-1185">Reference proteome</keyword>
<accession>A0A448ZLS0</accession>
<organism evidence="9 10">
    <name type="scientific">Pseudo-nitzschia multistriata</name>
    <dbReference type="NCBI Taxonomy" id="183589"/>
    <lineage>
        <taxon>Eukaryota</taxon>
        <taxon>Sar</taxon>
        <taxon>Stramenopiles</taxon>
        <taxon>Ochrophyta</taxon>
        <taxon>Bacillariophyta</taxon>
        <taxon>Bacillariophyceae</taxon>
        <taxon>Bacillariophycidae</taxon>
        <taxon>Bacillariales</taxon>
        <taxon>Bacillariaceae</taxon>
        <taxon>Pseudo-nitzschia</taxon>
    </lineage>
</organism>
<dbReference type="EMBL" id="CAACVS010000499">
    <property type="protein sequence ID" value="VEU42955.1"/>
    <property type="molecule type" value="Genomic_DNA"/>
</dbReference>
<dbReference type="Proteomes" id="UP000291116">
    <property type="component" value="Unassembled WGS sequence"/>
</dbReference>
<dbReference type="Pfam" id="PF01040">
    <property type="entry name" value="UbiA"/>
    <property type="match status" value="1"/>
</dbReference>
<dbReference type="PANTHER" id="PTHR43009:SF7">
    <property type="entry name" value="HOMOGENTISATE GERANYLGERANYLTRANSFERASE, CHLOROPLASTIC"/>
    <property type="match status" value="1"/>
</dbReference>
<keyword evidence="4 8" id="KW-0812">Transmembrane</keyword>
<evidence type="ECO:0000256" key="7">
    <source>
        <dbReference type="SAM" id="MobiDB-lite"/>
    </source>
</evidence>
<evidence type="ECO:0000256" key="2">
    <source>
        <dbReference type="ARBA" id="ARBA00005985"/>
    </source>
</evidence>
<protein>
    <submittedName>
        <fullName evidence="9">Uncharacterized protein</fullName>
    </submittedName>
</protein>
<dbReference type="InterPro" id="IPR000537">
    <property type="entry name" value="UbiA_prenyltransferase"/>
</dbReference>
<dbReference type="PANTHER" id="PTHR43009">
    <property type="entry name" value="HOMOGENTISATE SOLANESYLTRANSFERASE, CHLOROPLASTIC"/>
    <property type="match status" value="1"/>
</dbReference>
<dbReference type="NCBIfam" id="NF009525">
    <property type="entry name" value="PRK12887.1"/>
    <property type="match status" value="1"/>
</dbReference>
<gene>
    <name evidence="9" type="ORF">PSNMU_V1.4_AUG-EV-PASAV3_0099540</name>
</gene>
<sequence>MNQKSSESSPAPPASASWLQRALRPAVCLFLLSLQPGPWWPRGSGLASGYVAPPMHASRPLSASVPLRGSPGAGPLGGRHGRKSDVFRRFESVSRPNGSNPASERSSPSEKLRHRLSVLWRFTRPHTIIGSALAIPALHLLAAPTYGTALTARSLSSMLYAMVPSLLMNLYITGLNQVTDVEIDKINKPDLPIASGDLSVKDARLLVVGSLVLSLALGASVPALATEGLGVALGVSAVLGTVYSLPPFRFKRFPLLAAFCIVAVRGAVINAGFFAHAHAAAYGGSGRGSVLGCLAGDLRCGLSSLYFAVFGLVIALMKDVPDVEGDALSNIRTASVRLGPSAVYQAMHRLLTGLFWGVGLAFFRGALAAPASAAVRSGRALVGAAALLAGASVRREASPVDPHNPREVYGFYMHLWKLFYLSYLFLPFAR</sequence>
<feature type="transmembrane region" description="Helical" evidence="8">
    <location>
        <begin position="289"/>
        <end position="316"/>
    </location>
</feature>
<evidence type="ECO:0000313" key="9">
    <source>
        <dbReference type="EMBL" id="VEU42955.1"/>
    </source>
</evidence>
<evidence type="ECO:0000256" key="8">
    <source>
        <dbReference type="SAM" id="Phobius"/>
    </source>
</evidence>
<name>A0A448ZLS0_9STRA</name>
<evidence type="ECO:0000256" key="6">
    <source>
        <dbReference type="ARBA" id="ARBA00023136"/>
    </source>
</evidence>
<evidence type="ECO:0000256" key="5">
    <source>
        <dbReference type="ARBA" id="ARBA00022989"/>
    </source>
</evidence>
<proteinExistence type="inferred from homology"/>
<feature type="transmembrane region" description="Helical" evidence="8">
    <location>
        <begin position="350"/>
        <end position="369"/>
    </location>
</feature>
<dbReference type="InterPro" id="IPR044878">
    <property type="entry name" value="UbiA_sf"/>
</dbReference>
<reference evidence="9 10" key="1">
    <citation type="submission" date="2019-01" db="EMBL/GenBank/DDBJ databases">
        <authorList>
            <person name="Ferrante I. M."/>
        </authorList>
    </citation>
    <scope>NUCLEOTIDE SEQUENCE [LARGE SCALE GENOMIC DNA]</scope>
    <source>
        <strain evidence="9 10">B856</strain>
    </source>
</reference>
<feature type="compositionally biased region" description="Polar residues" evidence="7">
    <location>
        <begin position="94"/>
        <end position="106"/>
    </location>
</feature>
<dbReference type="OrthoDB" id="1502398at2759"/>
<keyword evidence="5 8" id="KW-1133">Transmembrane helix</keyword>
<feature type="region of interest" description="Disordered" evidence="7">
    <location>
        <begin position="61"/>
        <end position="82"/>
    </location>
</feature>
<dbReference type="AlphaFoldDB" id="A0A448ZLS0"/>
<feature type="transmembrane region" description="Helical" evidence="8">
    <location>
        <begin position="409"/>
        <end position="429"/>
    </location>
</feature>
<dbReference type="Gene3D" id="1.10.357.140">
    <property type="entry name" value="UbiA prenyltransferase"/>
    <property type="match status" value="1"/>
</dbReference>